<feature type="transmembrane region" description="Helical" evidence="10">
    <location>
        <begin position="797"/>
        <end position="827"/>
    </location>
</feature>
<evidence type="ECO:0000256" key="10">
    <source>
        <dbReference type="SAM" id="Phobius"/>
    </source>
</evidence>
<evidence type="ECO:0000259" key="11">
    <source>
        <dbReference type="PROSITE" id="PS50893"/>
    </source>
</evidence>
<comment type="subcellular location">
    <subcellularLocation>
        <location evidence="1">Membrane</location>
        <topology evidence="1">Multi-pass membrane protein</topology>
    </subcellularLocation>
</comment>
<dbReference type="InterPro" id="IPR003439">
    <property type="entry name" value="ABC_transporter-like_ATP-bd"/>
</dbReference>
<feature type="domain" description="ABC transporter" evidence="11">
    <location>
        <begin position="374"/>
        <end position="597"/>
    </location>
</feature>
<feature type="transmembrane region" description="Helical" evidence="10">
    <location>
        <begin position="45"/>
        <end position="70"/>
    </location>
</feature>
<dbReference type="FunFam" id="3.40.50.300:FF:000163">
    <property type="entry name" value="Multidrug resistance-associated protein member 4"/>
    <property type="match status" value="1"/>
</dbReference>
<dbReference type="CDD" id="cd18580">
    <property type="entry name" value="ABC_6TM_ABCC_D2"/>
    <property type="match status" value="1"/>
</dbReference>
<protein>
    <recommendedName>
        <fullName evidence="15">Multidrug resistance-associated protein lethal(2)03659</fullName>
    </recommendedName>
</protein>
<dbReference type="InterPro" id="IPR050173">
    <property type="entry name" value="ABC_transporter_C-like"/>
</dbReference>
<evidence type="ECO:0000256" key="2">
    <source>
        <dbReference type="ARBA" id="ARBA00009726"/>
    </source>
</evidence>
<dbReference type="GO" id="GO:0016020">
    <property type="term" value="C:membrane"/>
    <property type="evidence" value="ECO:0007669"/>
    <property type="project" value="UniProtKB-SubCell"/>
</dbReference>
<dbReference type="Pfam" id="PF00005">
    <property type="entry name" value="ABC_tran"/>
    <property type="match status" value="2"/>
</dbReference>
<dbReference type="Gene3D" id="1.20.1560.10">
    <property type="entry name" value="ABC transporter type 1, transmembrane domain"/>
    <property type="match status" value="2"/>
</dbReference>
<comment type="similarity">
    <text evidence="2">Belongs to the ABC transporter superfamily. ABCC family. Conjugate transporter (TC 3.A.1.208) subfamily.</text>
</comment>
<keyword evidence="9 10" id="KW-0472">Membrane</keyword>
<dbReference type="Pfam" id="PF00664">
    <property type="entry name" value="ABC_membrane"/>
    <property type="match status" value="2"/>
</dbReference>
<keyword evidence="14" id="KW-1185">Reference proteome</keyword>
<dbReference type="FunFam" id="3.40.50.300:FF:000973">
    <property type="entry name" value="Multidrug resistance-associated protein 4"/>
    <property type="match status" value="1"/>
</dbReference>
<dbReference type="InterPro" id="IPR011527">
    <property type="entry name" value="ABC1_TM_dom"/>
</dbReference>
<keyword evidence="6" id="KW-0547">Nucleotide-binding</keyword>
<gene>
    <name evidence="13" type="ORF">GE061_007569</name>
</gene>
<dbReference type="Gene3D" id="3.40.50.300">
    <property type="entry name" value="P-loop containing nucleotide triphosphate hydrolases"/>
    <property type="match status" value="2"/>
</dbReference>
<evidence type="ECO:0000256" key="3">
    <source>
        <dbReference type="ARBA" id="ARBA00022448"/>
    </source>
</evidence>
<sequence>MADQKSCYVEERVTKAWNDELDRCKRSGKKPQLVRTVVRLFAPRYAVLCLLTLFQESLPFVQVYCLLIVLQFCAQTDGSWTFNDAIWAGLGIIISTIIKSFVLHFIFFRSLLMGMNMRLTVSTLLYQKILRLRRAKKSKFSTGFIINLFAIDGKKLENSCHVLMYLVIAPLQIVVSLILMWFIVGWPSTTGTVFSIFCVILQLWISQKCSSTKHEIIQNADVRVRIMNEIISGMQVLKMYAWENSFADLIFAARKKELNSLRKALWYRVASAMNLVYRSRVAVFLVLFTYVFWNGEINSIRVYISVALLNTYHIPLSQMLTKGSITFGETLISLQRMTDFLLSEEDDDDHIGETPNRNGDGLNNSLEIEKEAAVSIRGLTATWSEDAAKPVLCDVNLDFPRGELTAVVGAVGSGKSSLIQAILGEMNVKKGSVRLSGSVSYAAQEPWVFQGSLRSNIIFGEEFEPSRYNRVIRACALDKDLATFPNGDLTIVGERGVMLSGGQKARLGLARAVYRNAETYLLDDPLSAVDVNVGKLLFDECIRGVLQEKTVILVTHQLQALETVERIVLLDHGTVTTVRSYGDLVGVDHEILTENDEQNEKCHCPTEKDVEVDNASSEDMKPSMEPEHKLFGSVTGASWIYIKSGGPYWSIVLLVSIFMSTQISGSFYDYWLNHWVRIEDHHRAIEATIYNRISNISRDPNVHVHAKMDGLTESCFIVLTVVVLVMLTSASLQVLHTAHFCTRASQMIHAKMFNAVLRTTMVFFNKNTSGRILNRFSQELSTVDETLSEILLETTTLGLFLIGTMVMVVIVNPYIIAMVAVCAVIVFSLKTFYVRTSVQLTKLESASRSPVIAHVNQTLNGLTTIRALGAQDFLVSEYHKHQDHNAGAQFLFLGLTRTYGFWNECIGLVYTTTVIGSLMIALDTGAANVGLAITQVISMSSTLQYWFKIMLDLENALTSVERTAEYAQLPSEVNWQPSSTGEEIGFTWPEQGKINFVDVSFCYEKGGPKVLKNLNFTVKPKEKIGIVGRTGAGKSSLISALFRMAELEGRIEIDDVDTSVISLHTLRSRISIIPQDPVLFSGTLRKNIDPFNEYSDDKLWTALEEVELKDVVSSLPNGLETEISEGGGNLSVGQKQLVCLARAIVRNNKILVLDEATANVDHKTDALIQKTIRNKFSDNTVLTVAHRLITVMDSDKILVISNGNAVEFDHPHILLQNEIGHFSEMVAKCGKLTENSFRITAEKNYINRKNEDKR</sequence>
<organism evidence="13 14">
    <name type="scientific">Apolygus lucorum</name>
    <name type="common">Small green plant bug</name>
    <name type="synonym">Lygocoris lucorum</name>
    <dbReference type="NCBI Taxonomy" id="248454"/>
    <lineage>
        <taxon>Eukaryota</taxon>
        <taxon>Metazoa</taxon>
        <taxon>Ecdysozoa</taxon>
        <taxon>Arthropoda</taxon>
        <taxon>Hexapoda</taxon>
        <taxon>Insecta</taxon>
        <taxon>Pterygota</taxon>
        <taxon>Neoptera</taxon>
        <taxon>Paraneoptera</taxon>
        <taxon>Hemiptera</taxon>
        <taxon>Heteroptera</taxon>
        <taxon>Panheteroptera</taxon>
        <taxon>Cimicomorpha</taxon>
        <taxon>Miridae</taxon>
        <taxon>Mirini</taxon>
        <taxon>Apolygus</taxon>
    </lineage>
</organism>
<evidence type="ECO:0000256" key="1">
    <source>
        <dbReference type="ARBA" id="ARBA00004141"/>
    </source>
</evidence>
<dbReference type="PROSITE" id="PS50893">
    <property type="entry name" value="ABC_TRANSPORTER_2"/>
    <property type="match status" value="2"/>
</dbReference>
<feature type="domain" description="ABC transmembrane type-1" evidence="12">
    <location>
        <begin position="46"/>
        <end position="319"/>
    </location>
</feature>
<keyword evidence="4 10" id="KW-0812">Transmembrane</keyword>
<keyword evidence="5" id="KW-0677">Repeat</keyword>
<reference evidence="13" key="1">
    <citation type="journal article" date="2021" name="Mol. Ecol. Resour.">
        <title>Apolygus lucorum genome provides insights into omnivorousness and mesophyll feeding.</title>
        <authorList>
            <person name="Liu Y."/>
            <person name="Liu H."/>
            <person name="Wang H."/>
            <person name="Huang T."/>
            <person name="Liu B."/>
            <person name="Yang B."/>
            <person name="Yin L."/>
            <person name="Li B."/>
            <person name="Zhang Y."/>
            <person name="Zhang S."/>
            <person name="Jiang F."/>
            <person name="Zhang X."/>
            <person name="Ren Y."/>
            <person name="Wang B."/>
            <person name="Wang S."/>
            <person name="Lu Y."/>
            <person name="Wu K."/>
            <person name="Fan W."/>
            <person name="Wang G."/>
        </authorList>
    </citation>
    <scope>NUCLEOTIDE SEQUENCE</scope>
    <source>
        <strain evidence="13">12Hb</strain>
    </source>
</reference>
<dbReference type="CDD" id="cd18579">
    <property type="entry name" value="ABC_6TM_ABCC_D1"/>
    <property type="match status" value="1"/>
</dbReference>
<evidence type="ECO:0000259" key="12">
    <source>
        <dbReference type="PROSITE" id="PS50929"/>
    </source>
</evidence>
<dbReference type="InterPro" id="IPR027417">
    <property type="entry name" value="P-loop_NTPase"/>
</dbReference>
<dbReference type="PROSITE" id="PS50929">
    <property type="entry name" value="ABC_TM1F"/>
    <property type="match status" value="2"/>
</dbReference>
<feature type="transmembrane region" description="Helical" evidence="10">
    <location>
        <begin position="275"/>
        <end position="293"/>
    </location>
</feature>
<proteinExistence type="inferred from homology"/>
<evidence type="ECO:0008006" key="15">
    <source>
        <dbReference type="Google" id="ProtNLM"/>
    </source>
</evidence>
<dbReference type="Proteomes" id="UP000466442">
    <property type="component" value="Unassembled WGS sequence"/>
</dbReference>
<accession>A0A8S9WSC2</accession>
<feature type="domain" description="ABC transporter" evidence="11">
    <location>
        <begin position="994"/>
        <end position="1227"/>
    </location>
</feature>
<dbReference type="PROSITE" id="PS00211">
    <property type="entry name" value="ABC_TRANSPORTER_1"/>
    <property type="match status" value="2"/>
</dbReference>
<evidence type="ECO:0000256" key="7">
    <source>
        <dbReference type="ARBA" id="ARBA00022840"/>
    </source>
</evidence>
<feature type="transmembrane region" description="Helical" evidence="10">
    <location>
        <begin position="648"/>
        <end position="668"/>
    </location>
</feature>
<keyword evidence="7" id="KW-0067">ATP-binding</keyword>
<dbReference type="InterPro" id="IPR044746">
    <property type="entry name" value="ABCC_6TM_D1"/>
</dbReference>
<evidence type="ECO:0000313" key="14">
    <source>
        <dbReference type="Proteomes" id="UP000466442"/>
    </source>
</evidence>
<dbReference type="InterPro" id="IPR044726">
    <property type="entry name" value="ABCC_6TM_D2"/>
</dbReference>
<dbReference type="GO" id="GO:0016887">
    <property type="term" value="F:ATP hydrolysis activity"/>
    <property type="evidence" value="ECO:0007669"/>
    <property type="project" value="InterPro"/>
</dbReference>
<evidence type="ECO:0000256" key="9">
    <source>
        <dbReference type="ARBA" id="ARBA00023136"/>
    </source>
</evidence>
<evidence type="ECO:0000256" key="5">
    <source>
        <dbReference type="ARBA" id="ARBA00022737"/>
    </source>
</evidence>
<dbReference type="InterPro" id="IPR036640">
    <property type="entry name" value="ABC1_TM_sf"/>
</dbReference>
<dbReference type="PANTHER" id="PTHR24223">
    <property type="entry name" value="ATP-BINDING CASSETTE SUB-FAMILY C"/>
    <property type="match status" value="1"/>
</dbReference>
<feature type="domain" description="ABC transmembrane type-1" evidence="12">
    <location>
        <begin position="716"/>
        <end position="934"/>
    </location>
</feature>
<dbReference type="SUPFAM" id="SSF90123">
    <property type="entry name" value="ABC transporter transmembrane region"/>
    <property type="match status" value="2"/>
</dbReference>
<evidence type="ECO:0000256" key="8">
    <source>
        <dbReference type="ARBA" id="ARBA00022989"/>
    </source>
</evidence>
<dbReference type="GO" id="GO:0140359">
    <property type="term" value="F:ABC-type transporter activity"/>
    <property type="evidence" value="ECO:0007669"/>
    <property type="project" value="InterPro"/>
</dbReference>
<dbReference type="InterPro" id="IPR017871">
    <property type="entry name" value="ABC_transporter-like_CS"/>
</dbReference>
<feature type="transmembrane region" description="Helical" evidence="10">
    <location>
        <begin position="715"/>
        <end position="735"/>
    </location>
</feature>
<comment type="caution">
    <text evidence="13">The sequence shown here is derived from an EMBL/GenBank/DDBJ whole genome shotgun (WGS) entry which is preliminary data.</text>
</comment>
<dbReference type="SMART" id="SM00382">
    <property type="entry name" value="AAA"/>
    <property type="match status" value="2"/>
</dbReference>
<dbReference type="GO" id="GO:0005524">
    <property type="term" value="F:ATP binding"/>
    <property type="evidence" value="ECO:0007669"/>
    <property type="project" value="UniProtKB-KW"/>
</dbReference>
<keyword evidence="8 10" id="KW-1133">Transmembrane helix</keyword>
<evidence type="ECO:0000313" key="13">
    <source>
        <dbReference type="EMBL" id="KAF6199543.1"/>
    </source>
</evidence>
<dbReference type="CDD" id="cd03250">
    <property type="entry name" value="ABCC_MRP_domain1"/>
    <property type="match status" value="1"/>
</dbReference>
<feature type="transmembrane region" description="Helical" evidence="10">
    <location>
        <begin position="162"/>
        <end position="183"/>
    </location>
</feature>
<dbReference type="AlphaFoldDB" id="A0A8S9WSC2"/>
<dbReference type="PANTHER" id="PTHR24223:SF456">
    <property type="entry name" value="MULTIDRUG RESISTANCE-ASSOCIATED PROTEIN LETHAL(2)03659"/>
    <property type="match status" value="1"/>
</dbReference>
<dbReference type="SUPFAM" id="SSF52540">
    <property type="entry name" value="P-loop containing nucleoside triphosphate hydrolases"/>
    <property type="match status" value="2"/>
</dbReference>
<evidence type="ECO:0000256" key="4">
    <source>
        <dbReference type="ARBA" id="ARBA00022692"/>
    </source>
</evidence>
<keyword evidence="3" id="KW-0813">Transport</keyword>
<dbReference type="CDD" id="cd03244">
    <property type="entry name" value="ABCC_MRP_domain2"/>
    <property type="match status" value="1"/>
</dbReference>
<evidence type="ECO:0000256" key="6">
    <source>
        <dbReference type="ARBA" id="ARBA00022741"/>
    </source>
</evidence>
<feature type="transmembrane region" description="Helical" evidence="10">
    <location>
        <begin position="85"/>
        <end position="108"/>
    </location>
</feature>
<dbReference type="OrthoDB" id="6500128at2759"/>
<dbReference type="InterPro" id="IPR003593">
    <property type="entry name" value="AAA+_ATPase"/>
</dbReference>
<name>A0A8S9WSC2_APOLU</name>
<dbReference type="FunFam" id="1.20.1560.10:FF:000013">
    <property type="entry name" value="ABC transporter C family member 2"/>
    <property type="match status" value="1"/>
</dbReference>
<feature type="transmembrane region" description="Helical" evidence="10">
    <location>
        <begin position="189"/>
        <end position="205"/>
    </location>
</feature>
<dbReference type="EMBL" id="WIXP02000015">
    <property type="protein sequence ID" value="KAF6199543.1"/>
    <property type="molecule type" value="Genomic_DNA"/>
</dbReference>